<dbReference type="EMBL" id="JACASI010000031">
    <property type="protein sequence ID" value="MCQ3830095.1"/>
    <property type="molecule type" value="Genomic_DNA"/>
</dbReference>
<evidence type="ECO:0000313" key="3">
    <source>
        <dbReference type="Proteomes" id="UP001205566"/>
    </source>
</evidence>
<keyword evidence="1" id="KW-0732">Signal</keyword>
<dbReference type="RefSeq" id="WP_255875084.1">
    <property type="nucleotide sequence ID" value="NZ_JACASI010000031.1"/>
</dbReference>
<proteinExistence type="predicted"/>
<feature type="signal peptide" evidence="1">
    <location>
        <begin position="1"/>
        <end position="21"/>
    </location>
</feature>
<comment type="caution">
    <text evidence="2">The sequence shown here is derived from an EMBL/GenBank/DDBJ whole genome shotgun (WGS) entry which is preliminary data.</text>
</comment>
<gene>
    <name evidence="2" type="ORF">HXX02_11605</name>
</gene>
<name>A0ABT1P1V6_9GAMM</name>
<organism evidence="2 3">
    <name type="scientific">Microbulbifer elongatus</name>
    <dbReference type="NCBI Taxonomy" id="86173"/>
    <lineage>
        <taxon>Bacteria</taxon>
        <taxon>Pseudomonadati</taxon>
        <taxon>Pseudomonadota</taxon>
        <taxon>Gammaproteobacteria</taxon>
        <taxon>Cellvibrionales</taxon>
        <taxon>Microbulbiferaceae</taxon>
        <taxon>Microbulbifer</taxon>
    </lineage>
</organism>
<reference evidence="2" key="1">
    <citation type="thesis" date="2020" institute="Technische Universitat Dresden" country="Dresden, Germany">
        <title>The Agarolytic System of Microbulbifer elongatus PORT2, Isolated from Batu Karas, Pangandaran West Java Indonesia.</title>
        <authorList>
            <person name="Anggraeni S.R."/>
        </authorList>
    </citation>
    <scope>NUCLEOTIDE SEQUENCE</scope>
    <source>
        <strain evidence="2">PORT2</strain>
    </source>
</reference>
<evidence type="ECO:0000256" key="1">
    <source>
        <dbReference type="SAM" id="SignalP"/>
    </source>
</evidence>
<feature type="chain" id="PRO_5047018362" description="Reelin domain-containing protein" evidence="1">
    <location>
        <begin position="22"/>
        <end position="157"/>
    </location>
</feature>
<protein>
    <recommendedName>
        <fullName evidence="4">Reelin domain-containing protein</fullName>
    </recommendedName>
</protein>
<evidence type="ECO:0000313" key="2">
    <source>
        <dbReference type="EMBL" id="MCQ3830095.1"/>
    </source>
</evidence>
<sequence>MQFLKGIAVILLCMVAPSLLADDCPVSTSPRALFSGVDRLTTERFEPENGKYSASFSNGDSVTARFSLCGLGVHASYLVEQESEDLTEQIRFFLMHVSPSENSVTALTSQVAMYSAEDFRSGITLQSANGKHRVQVKKSPSPLYSQVIHYRWIPPEH</sequence>
<accession>A0ABT1P1V6</accession>
<dbReference type="Proteomes" id="UP001205566">
    <property type="component" value="Unassembled WGS sequence"/>
</dbReference>
<keyword evidence="3" id="KW-1185">Reference proteome</keyword>
<evidence type="ECO:0008006" key="4">
    <source>
        <dbReference type="Google" id="ProtNLM"/>
    </source>
</evidence>